<feature type="region of interest" description="Disordered" evidence="1">
    <location>
        <begin position="1"/>
        <end position="77"/>
    </location>
</feature>
<feature type="compositionally biased region" description="Basic and acidic residues" evidence="1">
    <location>
        <begin position="109"/>
        <end position="122"/>
    </location>
</feature>
<accession>A0A8T1X091</accession>
<evidence type="ECO:0000256" key="1">
    <source>
        <dbReference type="SAM" id="MobiDB-lite"/>
    </source>
</evidence>
<comment type="caution">
    <text evidence="2">The sequence shown here is derived from an EMBL/GenBank/DDBJ whole genome shotgun (WGS) entry which is preliminary data.</text>
</comment>
<proteinExistence type="predicted"/>
<feature type="compositionally biased region" description="Basic and acidic residues" evidence="1">
    <location>
        <begin position="23"/>
        <end position="44"/>
    </location>
</feature>
<feature type="compositionally biased region" description="Low complexity" evidence="1">
    <location>
        <begin position="284"/>
        <end position="298"/>
    </location>
</feature>
<feature type="compositionally biased region" description="Polar residues" evidence="1">
    <location>
        <begin position="1"/>
        <end position="10"/>
    </location>
</feature>
<gene>
    <name evidence="2" type="ORF">PHYBOEH_000732</name>
</gene>
<evidence type="ECO:0000313" key="3">
    <source>
        <dbReference type="Proteomes" id="UP000693981"/>
    </source>
</evidence>
<protein>
    <submittedName>
        <fullName evidence="2">Uncharacterized protein</fullName>
    </submittedName>
</protein>
<feature type="region of interest" description="Disordered" evidence="1">
    <location>
        <begin position="109"/>
        <end position="265"/>
    </location>
</feature>
<organism evidence="2 3">
    <name type="scientific">Phytophthora boehmeriae</name>
    <dbReference type="NCBI Taxonomy" id="109152"/>
    <lineage>
        <taxon>Eukaryota</taxon>
        <taxon>Sar</taxon>
        <taxon>Stramenopiles</taxon>
        <taxon>Oomycota</taxon>
        <taxon>Peronosporomycetes</taxon>
        <taxon>Peronosporales</taxon>
        <taxon>Peronosporaceae</taxon>
        <taxon>Phytophthora</taxon>
    </lineage>
</organism>
<dbReference type="EMBL" id="JAGDFL010000112">
    <property type="protein sequence ID" value="KAG7397453.1"/>
    <property type="molecule type" value="Genomic_DNA"/>
</dbReference>
<feature type="compositionally biased region" description="Polar residues" evidence="1">
    <location>
        <begin position="216"/>
        <end position="237"/>
    </location>
</feature>
<keyword evidence="3" id="KW-1185">Reference proteome</keyword>
<feature type="compositionally biased region" description="Acidic residues" evidence="1">
    <location>
        <begin position="123"/>
        <end position="152"/>
    </location>
</feature>
<dbReference type="Proteomes" id="UP000693981">
    <property type="component" value="Unassembled WGS sequence"/>
</dbReference>
<evidence type="ECO:0000313" key="2">
    <source>
        <dbReference type="EMBL" id="KAG7397453.1"/>
    </source>
</evidence>
<reference evidence="2" key="1">
    <citation type="submission" date="2021-02" db="EMBL/GenBank/DDBJ databases">
        <authorList>
            <person name="Palmer J.M."/>
        </authorList>
    </citation>
    <scope>NUCLEOTIDE SEQUENCE</scope>
    <source>
        <strain evidence="2">SCRP23</strain>
    </source>
</reference>
<dbReference type="AlphaFoldDB" id="A0A8T1X091"/>
<name>A0A8T1X091_9STRA</name>
<feature type="region of interest" description="Disordered" evidence="1">
    <location>
        <begin position="278"/>
        <end position="314"/>
    </location>
</feature>
<sequence length="314" mass="34760">MRTATANETTPSRRRTRAVARLELSEDREQRKRSRQGKDRELSKPRVASESAPKPKEQRARRTKSRAKMAAVDVSLFASSSYSGDSRYLRRKKREYIHGVVAAAEIAREKESWSADVEKDEAMEIEEAMDAEEEEESEADDEDGDSLEEASSNEDRETQTAYPAQTSEKTKDQTSRIGETSPAQEECTQEEAKVDFPVGQSEPDASSAEKELVQATVETTAQMKQALNAEQASPIENRSQEKEDAKGSSAAKQAEQEQFSPDRVSVYSPLEVAAQTKLQTSVIEPTPEKSAPPAAAASKPKKNVVSTAKELMER</sequence>